<keyword evidence="4 6" id="KW-0808">Transferase</keyword>
<organism evidence="8 9">
    <name type="scientific">Erythroxylum novogranatense</name>
    <dbReference type="NCBI Taxonomy" id="1862640"/>
    <lineage>
        <taxon>Eukaryota</taxon>
        <taxon>Viridiplantae</taxon>
        <taxon>Streptophyta</taxon>
        <taxon>Embryophyta</taxon>
        <taxon>Tracheophyta</taxon>
        <taxon>Spermatophyta</taxon>
        <taxon>Magnoliopsida</taxon>
        <taxon>eudicotyledons</taxon>
        <taxon>Gunneridae</taxon>
        <taxon>Pentapetalae</taxon>
        <taxon>rosids</taxon>
        <taxon>fabids</taxon>
        <taxon>Malpighiales</taxon>
        <taxon>Erythroxylaceae</taxon>
        <taxon>Erythroxylum</taxon>
    </lineage>
</organism>
<protein>
    <recommendedName>
        <fullName evidence="7">Glycosyltransferase</fullName>
        <ecNumber evidence="7">2.4.1.-</ecNumber>
    </recommendedName>
</protein>
<comment type="caution">
    <text evidence="8">The sequence shown here is derived from an EMBL/GenBank/DDBJ whole genome shotgun (WGS) entry which is preliminary data.</text>
</comment>
<dbReference type="GO" id="GO:0047213">
    <property type="term" value="F:anthocyanidin 3-O-glucosyltransferase activity"/>
    <property type="evidence" value="ECO:0007669"/>
    <property type="project" value="UniProtKB-EC"/>
</dbReference>
<proteinExistence type="inferred from homology"/>
<dbReference type="PANTHER" id="PTHR48049:SF167">
    <property type="entry name" value="GLYCOSYLTRANSFERASE"/>
    <property type="match status" value="1"/>
</dbReference>
<dbReference type="InterPro" id="IPR002213">
    <property type="entry name" value="UDP_glucos_trans"/>
</dbReference>
<accession>A0AAV8T3F8</accession>
<comment type="similarity">
    <text evidence="2 6">Belongs to the UDP-glycosyltransferase family.</text>
</comment>
<keyword evidence="3 6" id="KW-0328">Glycosyltransferase</keyword>
<evidence type="ECO:0000313" key="9">
    <source>
        <dbReference type="Proteomes" id="UP001159364"/>
    </source>
</evidence>
<evidence type="ECO:0000256" key="2">
    <source>
        <dbReference type="ARBA" id="ARBA00009995"/>
    </source>
</evidence>
<dbReference type="EC" id="2.4.1.-" evidence="7"/>
<keyword evidence="9" id="KW-1185">Reference proteome</keyword>
<dbReference type="AlphaFoldDB" id="A0AAV8T3F8"/>
<evidence type="ECO:0000256" key="7">
    <source>
        <dbReference type="RuleBase" id="RU362057"/>
    </source>
</evidence>
<dbReference type="InterPro" id="IPR050481">
    <property type="entry name" value="UDP-glycosyltransf_plant"/>
</dbReference>
<gene>
    <name evidence="8" type="ORF">K2173_021838</name>
</gene>
<dbReference type="PANTHER" id="PTHR48049">
    <property type="entry name" value="GLYCOSYLTRANSFERASE"/>
    <property type="match status" value="1"/>
</dbReference>
<evidence type="ECO:0000256" key="5">
    <source>
        <dbReference type="ARBA" id="ARBA00047606"/>
    </source>
</evidence>
<dbReference type="Gene3D" id="3.40.50.2000">
    <property type="entry name" value="Glycogen Phosphorylase B"/>
    <property type="match status" value="2"/>
</dbReference>
<dbReference type="PROSITE" id="PS00375">
    <property type="entry name" value="UDPGT"/>
    <property type="match status" value="1"/>
</dbReference>
<evidence type="ECO:0000313" key="8">
    <source>
        <dbReference type="EMBL" id="KAJ8760800.1"/>
    </source>
</evidence>
<comment type="catalytic activity">
    <reaction evidence="5">
        <text>an anthocyanidin + UDP-alpha-D-glucose + H(+) = an anthocyanidin 3-O-beta-D-glucoside + UDP</text>
        <dbReference type="Rhea" id="RHEA:20093"/>
        <dbReference type="ChEBI" id="CHEBI:15378"/>
        <dbReference type="ChEBI" id="CHEBI:16307"/>
        <dbReference type="ChEBI" id="CHEBI:58223"/>
        <dbReference type="ChEBI" id="CHEBI:58885"/>
        <dbReference type="ChEBI" id="CHEBI:143576"/>
        <dbReference type="EC" id="2.4.1.115"/>
    </reaction>
</comment>
<name>A0AAV8T3F8_9ROSI</name>
<dbReference type="FunFam" id="3.40.50.2000:FF:000037">
    <property type="entry name" value="Glycosyltransferase"/>
    <property type="match status" value="1"/>
</dbReference>
<dbReference type="Proteomes" id="UP001159364">
    <property type="component" value="Linkage Group LG07"/>
</dbReference>
<reference evidence="8 9" key="1">
    <citation type="submission" date="2021-09" db="EMBL/GenBank/DDBJ databases">
        <title>Genomic insights and catalytic innovation underlie evolution of tropane alkaloids biosynthesis.</title>
        <authorList>
            <person name="Wang Y.-J."/>
            <person name="Tian T."/>
            <person name="Huang J.-P."/>
            <person name="Huang S.-X."/>
        </authorList>
    </citation>
    <scope>NUCLEOTIDE SEQUENCE [LARGE SCALE GENOMIC DNA]</scope>
    <source>
        <strain evidence="8">KIB-2018</strain>
        <tissue evidence="8">Leaf</tissue>
    </source>
</reference>
<evidence type="ECO:0000256" key="1">
    <source>
        <dbReference type="ARBA" id="ARBA00004935"/>
    </source>
</evidence>
<dbReference type="InterPro" id="IPR035595">
    <property type="entry name" value="UDP_glycos_trans_CS"/>
</dbReference>
<evidence type="ECO:0000256" key="4">
    <source>
        <dbReference type="ARBA" id="ARBA00022679"/>
    </source>
</evidence>
<dbReference type="SUPFAM" id="SSF53756">
    <property type="entry name" value="UDP-Glycosyltransferase/glycogen phosphorylase"/>
    <property type="match status" value="1"/>
</dbReference>
<sequence>MAAKSLHIAVYPWFAMGHLNPFLHFCNKLAERGHRISFLLPSKVVPMFESHNLHPHLISFIPITVPHVDDLPLGAATTADVPLELFPSIMTAMDLTKPVVECYLRELKPHFVFFDFTYWMPALCRKLGIKSLYYVTSGASNVAFLLSPERKIMEKDDLGLVMMDPPEFYPPTSIRLSEREARIMSDNKTPFDRESKDLSIGRRLFTGLSECEVIGIKTCGELEEPHCQYLETQFKKQVIMTGLPVTGSPNLVLEEPFANFLATFQPGTLVLCVLGSECILKKDQLHELVLGLELTNLPFLAALKPPIGEETTESALPEGFQERLKGKGLVYGGWIPQQLILNHPSVGCFITHCGFGSLSQAIVSKCQLVFLPNAIDQVVSARMLAGDLKIGVEVKKDEDGLFTRDGICKAVRAVMDDDSEVGKEVRAIHSKYRELLLKEGLEDSYVDNFALKLHAMLE</sequence>
<dbReference type="CDD" id="cd03784">
    <property type="entry name" value="GT1_Gtf-like"/>
    <property type="match status" value="1"/>
</dbReference>
<dbReference type="EMBL" id="JAIWQS010000007">
    <property type="protein sequence ID" value="KAJ8760800.1"/>
    <property type="molecule type" value="Genomic_DNA"/>
</dbReference>
<evidence type="ECO:0000256" key="3">
    <source>
        <dbReference type="ARBA" id="ARBA00022676"/>
    </source>
</evidence>
<evidence type="ECO:0000256" key="6">
    <source>
        <dbReference type="RuleBase" id="RU003718"/>
    </source>
</evidence>
<comment type="pathway">
    <text evidence="1">Pigment biosynthesis; anthocyanin biosynthesis.</text>
</comment>
<dbReference type="Pfam" id="PF00201">
    <property type="entry name" value="UDPGT"/>
    <property type="match status" value="1"/>
</dbReference>